<sequence length="70" mass="8794">MFGEQIMEQMDVIERRLRRRRRKNCRQLVRLGRRVRDDRYETEHKISRLAAKLTRHINYLSHEMEQQAER</sequence>
<evidence type="ECO:0000313" key="2">
    <source>
        <dbReference type="Proteomes" id="UP001480595"/>
    </source>
</evidence>
<organism evidence="1 2">
    <name type="scientific">Apiospora phragmitis</name>
    <dbReference type="NCBI Taxonomy" id="2905665"/>
    <lineage>
        <taxon>Eukaryota</taxon>
        <taxon>Fungi</taxon>
        <taxon>Dikarya</taxon>
        <taxon>Ascomycota</taxon>
        <taxon>Pezizomycotina</taxon>
        <taxon>Sordariomycetes</taxon>
        <taxon>Xylariomycetidae</taxon>
        <taxon>Amphisphaeriales</taxon>
        <taxon>Apiosporaceae</taxon>
        <taxon>Apiospora</taxon>
    </lineage>
</organism>
<accession>A0ABR1VFW5</accession>
<dbReference type="RefSeq" id="XP_066717391.1">
    <property type="nucleotide sequence ID" value="XM_066858122.1"/>
</dbReference>
<dbReference type="GeneID" id="92091185"/>
<name>A0ABR1VFW5_9PEZI</name>
<reference evidence="1 2" key="1">
    <citation type="submission" date="2023-01" db="EMBL/GenBank/DDBJ databases">
        <title>Analysis of 21 Apiospora genomes using comparative genomics revels a genus with tremendous synthesis potential of carbohydrate active enzymes and secondary metabolites.</title>
        <authorList>
            <person name="Sorensen T."/>
        </authorList>
    </citation>
    <scope>NUCLEOTIDE SEQUENCE [LARGE SCALE GENOMIC DNA]</scope>
    <source>
        <strain evidence="1 2">CBS 135458</strain>
    </source>
</reference>
<dbReference type="EMBL" id="JAQQWL010000006">
    <property type="protein sequence ID" value="KAK8070097.1"/>
    <property type="molecule type" value="Genomic_DNA"/>
</dbReference>
<keyword evidence="2" id="KW-1185">Reference proteome</keyword>
<gene>
    <name evidence="1" type="ORF">PG994_006713</name>
</gene>
<protein>
    <submittedName>
        <fullName evidence="1">Uncharacterized protein</fullName>
    </submittedName>
</protein>
<comment type="caution">
    <text evidence="1">The sequence shown here is derived from an EMBL/GenBank/DDBJ whole genome shotgun (WGS) entry which is preliminary data.</text>
</comment>
<dbReference type="Proteomes" id="UP001480595">
    <property type="component" value="Unassembled WGS sequence"/>
</dbReference>
<evidence type="ECO:0000313" key="1">
    <source>
        <dbReference type="EMBL" id="KAK8070097.1"/>
    </source>
</evidence>
<proteinExistence type="predicted"/>